<dbReference type="RefSeq" id="WP_101536884.1">
    <property type="nucleotide sequence ID" value="NZ_MXAV01000007.1"/>
</dbReference>
<accession>A0A2I1DPE0</accession>
<reference evidence="1 2" key="1">
    <citation type="submission" date="2017-03" db="EMBL/GenBank/DDBJ databases">
        <title>Draft genime sequence of the acidophilic sulfur-oxidizing bacterium Acidithiobacillus sp. SH, isolated from seawater.</title>
        <authorList>
            <person name="Sharmin S."/>
            <person name="Tokuhisa M."/>
            <person name="Kanao T."/>
            <person name="Kamimura K."/>
        </authorList>
    </citation>
    <scope>NUCLEOTIDE SEQUENCE [LARGE SCALE GENOMIC DNA]</scope>
    <source>
        <strain evidence="1 2">SH</strain>
    </source>
</reference>
<dbReference type="OrthoDB" id="5298781at2"/>
<gene>
    <name evidence="1" type="ORF">B1757_02835</name>
</gene>
<evidence type="ECO:0000313" key="2">
    <source>
        <dbReference type="Proteomes" id="UP000234329"/>
    </source>
</evidence>
<protein>
    <recommendedName>
        <fullName evidence="3">Ribbon-helix-helix protein CopG domain-containing protein</fullName>
    </recommendedName>
</protein>
<dbReference type="EMBL" id="MXAV01000007">
    <property type="protein sequence ID" value="PKY11743.1"/>
    <property type="molecule type" value="Genomic_DNA"/>
</dbReference>
<name>A0A2I1DPE0_9PROT</name>
<organism evidence="1 2">
    <name type="scientific">Acidithiobacillus marinus</name>
    <dbReference type="NCBI Taxonomy" id="187490"/>
    <lineage>
        <taxon>Bacteria</taxon>
        <taxon>Pseudomonadati</taxon>
        <taxon>Pseudomonadota</taxon>
        <taxon>Acidithiobacillia</taxon>
        <taxon>Acidithiobacillales</taxon>
        <taxon>Acidithiobacillaceae</taxon>
        <taxon>Acidithiobacillus</taxon>
    </lineage>
</organism>
<proteinExistence type="predicted"/>
<comment type="caution">
    <text evidence="1">The sequence shown here is derived from an EMBL/GenBank/DDBJ whole genome shotgun (WGS) entry which is preliminary data.</text>
</comment>
<dbReference type="Proteomes" id="UP000234329">
    <property type="component" value="Unassembled WGS sequence"/>
</dbReference>
<evidence type="ECO:0008006" key="3">
    <source>
        <dbReference type="Google" id="ProtNLM"/>
    </source>
</evidence>
<sequence length="70" mass="8155">MSEPVTPKERQKAWLHRALVDPDGLRRTRLQLYISEDAAANIATLRRKTGWTKRRVVEAALAEMRHRFDA</sequence>
<dbReference type="InParanoid" id="A0A2I1DPE0"/>
<keyword evidence="2" id="KW-1185">Reference proteome</keyword>
<evidence type="ECO:0000313" key="1">
    <source>
        <dbReference type="EMBL" id="PKY11743.1"/>
    </source>
</evidence>
<dbReference type="AlphaFoldDB" id="A0A2I1DPE0"/>